<feature type="transmembrane region" description="Helical" evidence="2">
    <location>
        <begin position="61"/>
        <end position="82"/>
    </location>
</feature>
<feature type="transmembrane region" description="Helical" evidence="2">
    <location>
        <begin position="30"/>
        <end position="49"/>
    </location>
</feature>
<feature type="region of interest" description="Disordered" evidence="1">
    <location>
        <begin position="84"/>
        <end position="109"/>
    </location>
</feature>
<dbReference type="STRING" id="748224.HMPREF9436_01385"/>
<dbReference type="HOGENOM" id="CLU_2179931_0_0_9"/>
<dbReference type="Proteomes" id="UP000006028">
    <property type="component" value="Unassembled WGS sequence"/>
</dbReference>
<gene>
    <name evidence="3" type="ORF">HMPREF9436_01385</name>
</gene>
<keyword evidence="2" id="KW-1133">Transmembrane helix</keyword>
<proteinExistence type="predicted"/>
<dbReference type="EMBL" id="AECU01000117">
    <property type="protein sequence ID" value="EFQ07080.1"/>
    <property type="molecule type" value="Genomic_DNA"/>
</dbReference>
<accession>E2ZI94</accession>
<dbReference type="AlphaFoldDB" id="E2ZI94"/>
<organism evidence="3 4">
    <name type="scientific">Faecalibacterium cf. prausnitzii KLE1255</name>
    <dbReference type="NCBI Taxonomy" id="748224"/>
    <lineage>
        <taxon>Bacteria</taxon>
        <taxon>Bacillati</taxon>
        <taxon>Bacillota</taxon>
        <taxon>Clostridia</taxon>
        <taxon>Eubacteriales</taxon>
        <taxon>Oscillospiraceae</taxon>
        <taxon>Faecalibacterium</taxon>
    </lineage>
</organism>
<name>E2ZI94_9FIRM</name>
<keyword evidence="2" id="KW-0472">Membrane</keyword>
<evidence type="ECO:0000256" key="2">
    <source>
        <dbReference type="SAM" id="Phobius"/>
    </source>
</evidence>
<sequence>MIVLSHYHQKFNTKQEETQVKLKATIRASLWYMAAMVTAIGALLVSSGIEHSANGWEMLGWAAAALVLLAAALAMLGLGCCADKESRKGNKAHKAPADTVKPKSRRKAG</sequence>
<keyword evidence="2" id="KW-0812">Transmembrane</keyword>
<dbReference type="BioCyc" id="FCF748224-HMP:GTSS-68-MONOMER"/>
<evidence type="ECO:0000256" key="1">
    <source>
        <dbReference type="SAM" id="MobiDB-lite"/>
    </source>
</evidence>
<reference evidence="3 4" key="1">
    <citation type="submission" date="2010-08" db="EMBL/GenBank/DDBJ databases">
        <authorList>
            <person name="Weinstock G."/>
            <person name="Sodergren E."/>
            <person name="Clifton S."/>
            <person name="Fulton L."/>
            <person name="Fulton B."/>
            <person name="Courtney L."/>
            <person name="Fronick C."/>
            <person name="Harrison M."/>
            <person name="Strong C."/>
            <person name="Farmer C."/>
            <person name="Delahaunty K."/>
            <person name="Markovic C."/>
            <person name="Hall O."/>
            <person name="Minx P."/>
            <person name="Tomlinson C."/>
            <person name="Mitreva M."/>
            <person name="Hou S."/>
            <person name="Chen J."/>
            <person name="Wollam A."/>
            <person name="Pepin K.H."/>
            <person name="Johnson M."/>
            <person name="Bhonagiri V."/>
            <person name="Zhang X."/>
            <person name="Suruliraj S."/>
            <person name="Warren W."/>
            <person name="Chinwalla A."/>
            <person name="Mardis E.R."/>
            <person name="Wilson R.K."/>
        </authorList>
    </citation>
    <scope>NUCLEOTIDE SEQUENCE [LARGE SCALE GENOMIC DNA]</scope>
    <source>
        <strain evidence="3 4">KLE1255</strain>
    </source>
</reference>
<comment type="caution">
    <text evidence="3">The sequence shown here is derived from an EMBL/GenBank/DDBJ whole genome shotgun (WGS) entry which is preliminary data.</text>
</comment>
<evidence type="ECO:0000313" key="3">
    <source>
        <dbReference type="EMBL" id="EFQ07080.1"/>
    </source>
</evidence>
<evidence type="ECO:0000313" key="4">
    <source>
        <dbReference type="Proteomes" id="UP000006028"/>
    </source>
</evidence>
<protein>
    <submittedName>
        <fullName evidence="3">Uncharacterized protein</fullName>
    </submittedName>
</protein>